<dbReference type="InterPro" id="IPR029021">
    <property type="entry name" value="Prot-tyrosine_phosphatase-like"/>
</dbReference>
<organism evidence="1 2">
    <name type="scientific">Sphaerospermopsis reniformis</name>
    <dbReference type="NCBI Taxonomy" id="531300"/>
    <lineage>
        <taxon>Bacteria</taxon>
        <taxon>Bacillati</taxon>
        <taxon>Cyanobacteriota</taxon>
        <taxon>Cyanophyceae</taxon>
        <taxon>Nostocales</taxon>
        <taxon>Aphanizomenonaceae</taxon>
        <taxon>Sphaerospermopsis</taxon>
    </lineage>
</organism>
<proteinExistence type="predicted"/>
<sequence>MIDNVLPINIVRKINQDLAISGQITPDQLQQLADDGYKSVLNLCFSDEPSFWQHEQEKSQLLGLSYINLPTKIANLTHPAANHIFQVIRELPKPLLIHCDNSKRSAAIVLLYISTKQGIAFEQVWQKTINLDLL</sequence>
<reference evidence="2" key="1">
    <citation type="submission" date="2019-02" db="EMBL/GenBank/DDBJ databases">
        <title>Draft genome sequence of Sphaerospermopsis reniformis NIES-1949.</title>
        <authorList>
            <person name="Yamaguchi H."/>
            <person name="Suzuki S."/>
            <person name="Kawachi M."/>
        </authorList>
    </citation>
    <scope>NUCLEOTIDE SEQUENCE [LARGE SCALE GENOMIC DNA]</scope>
    <source>
        <strain evidence="2">NIES-1949</strain>
    </source>
</reference>
<comment type="caution">
    <text evidence="1">The sequence shown here is derived from an EMBL/GenBank/DDBJ whole genome shotgun (WGS) entry which is preliminary data.</text>
</comment>
<accession>A0A480A568</accession>
<dbReference type="AlphaFoldDB" id="A0A480A568"/>
<protein>
    <recommendedName>
        <fullName evidence="3">Beta-lactamase hydrolase-family protein</fullName>
    </recommendedName>
</protein>
<dbReference type="Proteomes" id="UP000300142">
    <property type="component" value="Unassembled WGS sequence"/>
</dbReference>
<evidence type="ECO:0000313" key="2">
    <source>
        <dbReference type="Proteomes" id="UP000300142"/>
    </source>
</evidence>
<dbReference type="EMBL" id="BJCE01000139">
    <property type="protein sequence ID" value="GCL38401.1"/>
    <property type="molecule type" value="Genomic_DNA"/>
</dbReference>
<dbReference type="Gene3D" id="3.90.190.10">
    <property type="entry name" value="Protein tyrosine phosphatase superfamily"/>
    <property type="match status" value="1"/>
</dbReference>
<gene>
    <name evidence="1" type="ORF">SR1949_35150</name>
</gene>
<evidence type="ECO:0008006" key="3">
    <source>
        <dbReference type="Google" id="ProtNLM"/>
    </source>
</evidence>
<name>A0A480A568_9CYAN</name>
<keyword evidence="2" id="KW-1185">Reference proteome</keyword>
<dbReference type="SUPFAM" id="SSF52799">
    <property type="entry name" value="(Phosphotyrosine protein) phosphatases II"/>
    <property type="match status" value="1"/>
</dbReference>
<evidence type="ECO:0000313" key="1">
    <source>
        <dbReference type="EMBL" id="GCL38401.1"/>
    </source>
</evidence>